<accession>A0A8T4H0E4</accession>
<organism evidence="2 3">
    <name type="scientific">Halolamina salifodinae</name>
    <dbReference type="NCBI Taxonomy" id="1202767"/>
    <lineage>
        <taxon>Archaea</taxon>
        <taxon>Methanobacteriati</taxon>
        <taxon>Methanobacteriota</taxon>
        <taxon>Stenosarchaea group</taxon>
        <taxon>Halobacteria</taxon>
        <taxon>Halobacteriales</taxon>
        <taxon>Haloferacaceae</taxon>
    </lineage>
</organism>
<gene>
    <name evidence="2" type="ORF">J2753_002662</name>
</gene>
<reference evidence="2" key="1">
    <citation type="submission" date="2021-03" db="EMBL/GenBank/DDBJ databases">
        <title>Genomic Encyclopedia of Type Strains, Phase IV (KMG-IV): sequencing the most valuable type-strain genomes for metagenomic binning, comparative biology and taxonomic classification.</title>
        <authorList>
            <person name="Goeker M."/>
        </authorList>
    </citation>
    <scope>NUCLEOTIDE SEQUENCE</scope>
    <source>
        <strain evidence="2">DSM 26232</strain>
    </source>
</reference>
<evidence type="ECO:0000313" key="3">
    <source>
        <dbReference type="Proteomes" id="UP000823736"/>
    </source>
</evidence>
<proteinExistence type="predicted"/>
<evidence type="ECO:0000313" key="2">
    <source>
        <dbReference type="EMBL" id="MBP1988150.1"/>
    </source>
</evidence>
<name>A0A8T4H0E4_9EURY</name>
<dbReference type="Proteomes" id="UP000823736">
    <property type="component" value="Unassembled WGS sequence"/>
</dbReference>
<feature type="compositionally biased region" description="Acidic residues" evidence="1">
    <location>
        <begin position="18"/>
        <end position="28"/>
    </location>
</feature>
<comment type="caution">
    <text evidence="2">The sequence shown here is derived from an EMBL/GenBank/DDBJ whole genome shotgun (WGS) entry which is preliminary data.</text>
</comment>
<evidence type="ECO:0000256" key="1">
    <source>
        <dbReference type="SAM" id="MobiDB-lite"/>
    </source>
</evidence>
<dbReference type="RefSeq" id="WP_209492494.1">
    <property type="nucleotide sequence ID" value="NZ_JAGGLC010000006.1"/>
</dbReference>
<protein>
    <submittedName>
        <fullName evidence="2">Uncharacterized protein</fullName>
    </submittedName>
</protein>
<sequence>MARSVWELFLALFRGGEEAEPEADEEDEGRFVPSPMDLSVRIGHGGSEDERLRELAEINERARELEEEQRGR</sequence>
<dbReference type="EMBL" id="JAGGLC010000006">
    <property type="protein sequence ID" value="MBP1988150.1"/>
    <property type="molecule type" value="Genomic_DNA"/>
</dbReference>
<dbReference type="AlphaFoldDB" id="A0A8T4H0E4"/>
<feature type="region of interest" description="Disordered" evidence="1">
    <location>
        <begin position="17"/>
        <end position="49"/>
    </location>
</feature>
<keyword evidence="3" id="KW-1185">Reference proteome</keyword>